<dbReference type="HAMAP" id="MF_01940">
    <property type="entry name" value="RNA_CPDase"/>
    <property type="match status" value="1"/>
</dbReference>
<accession>A0A0G0S9A5</accession>
<dbReference type="Pfam" id="PF02834">
    <property type="entry name" value="LigT_PEase"/>
    <property type="match status" value="1"/>
</dbReference>
<dbReference type="GO" id="GO:0004113">
    <property type="term" value="F:2',3'-cyclic-nucleotide 3'-phosphodiesterase activity"/>
    <property type="evidence" value="ECO:0007669"/>
    <property type="project" value="InterPro"/>
</dbReference>
<evidence type="ECO:0000256" key="1">
    <source>
        <dbReference type="ARBA" id="ARBA00022801"/>
    </source>
</evidence>
<dbReference type="Gene3D" id="3.90.1140.10">
    <property type="entry name" value="Cyclic phosphodiesterase"/>
    <property type="match status" value="1"/>
</dbReference>
<comment type="caution">
    <text evidence="4">The sequence shown here is derived from an EMBL/GenBank/DDBJ whole genome shotgun (WGS) entry which is preliminary data.</text>
</comment>
<dbReference type="PANTHER" id="PTHR35561">
    <property type="entry name" value="RNA 2',3'-CYCLIC PHOSPHODIESTERASE"/>
    <property type="match status" value="1"/>
</dbReference>
<name>A0A0G0S9A5_9BACT</name>
<sequence>MKGIVKNRTDRGLKRTFVALHPTPKIRKEIEKLILELSKLNNGIKWISSDDSHLTLHFLGNLNKAQIEKVDSTIKKIIKGFGLVEFAVTDLNAFPNLLYPQVLFLEVEQISGNSIAELQKKIGEKISEMNIYIYHRPWQAHFTLGRVKDFQSLTLIKPKFRVKEFVVRSIALMESVLKAEGSEYKTIKNYRL</sequence>
<evidence type="ECO:0000313" key="4">
    <source>
        <dbReference type="EMBL" id="KKR31325.1"/>
    </source>
</evidence>
<feature type="active site" description="Proton donor" evidence="2">
    <location>
        <position position="53"/>
    </location>
</feature>
<dbReference type="AlphaFoldDB" id="A0A0G0S9A5"/>
<gene>
    <name evidence="4" type="ORF">UT64_C0064G0005</name>
</gene>
<feature type="domain" description="Phosphoesterase HXTX" evidence="3">
    <location>
        <begin position="22"/>
        <end position="103"/>
    </location>
</feature>
<evidence type="ECO:0000256" key="2">
    <source>
        <dbReference type="HAMAP-Rule" id="MF_01940"/>
    </source>
</evidence>
<dbReference type="PANTHER" id="PTHR35561:SF1">
    <property type="entry name" value="RNA 2',3'-CYCLIC PHOSPHODIESTERASE"/>
    <property type="match status" value="1"/>
</dbReference>
<dbReference type="GO" id="GO:0008664">
    <property type="term" value="F:RNA 2',3'-cyclic 3'-phosphodiesterase activity"/>
    <property type="evidence" value="ECO:0007669"/>
    <property type="project" value="UniProtKB-EC"/>
</dbReference>
<dbReference type="InterPro" id="IPR009097">
    <property type="entry name" value="Cyclic_Pdiesterase"/>
</dbReference>
<comment type="catalytic activity">
    <reaction evidence="2">
        <text>a 3'-end 2',3'-cyclophospho-ribonucleotide-RNA + H2O = a 3'-end 2'-phospho-ribonucleotide-RNA + H(+)</text>
        <dbReference type="Rhea" id="RHEA:11828"/>
        <dbReference type="Rhea" id="RHEA-COMP:10464"/>
        <dbReference type="Rhea" id="RHEA-COMP:17353"/>
        <dbReference type="ChEBI" id="CHEBI:15377"/>
        <dbReference type="ChEBI" id="CHEBI:15378"/>
        <dbReference type="ChEBI" id="CHEBI:83064"/>
        <dbReference type="ChEBI" id="CHEBI:173113"/>
        <dbReference type="EC" id="3.1.4.58"/>
    </reaction>
</comment>
<evidence type="ECO:0000313" key="5">
    <source>
        <dbReference type="Proteomes" id="UP000034137"/>
    </source>
</evidence>
<feature type="active site" description="Proton acceptor" evidence="2">
    <location>
        <position position="141"/>
    </location>
</feature>
<comment type="similarity">
    <text evidence="2">Belongs to the 2H phosphoesterase superfamily. ThpR family.</text>
</comment>
<dbReference type="SUPFAM" id="SSF55144">
    <property type="entry name" value="LigT-like"/>
    <property type="match status" value="1"/>
</dbReference>
<dbReference type="EMBL" id="LBXO01000064">
    <property type="protein sequence ID" value="KKR31325.1"/>
    <property type="molecule type" value="Genomic_DNA"/>
</dbReference>
<evidence type="ECO:0000259" key="3">
    <source>
        <dbReference type="Pfam" id="PF02834"/>
    </source>
</evidence>
<protein>
    <recommendedName>
        <fullName evidence="2">RNA 2',3'-cyclic phosphodiesterase</fullName>
        <shortName evidence="2">RNA 2',3'-CPDase</shortName>
        <ecNumber evidence="2">3.1.4.58</ecNumber>
    </recommendedName>
</protein>
<proteinExistence type="inferred from homology"/>
<comment type="function">
    <text evidence="2">Hydrolyzes RNA 2',3'-cyclic phosphodiester to an RNA 2'-phosphomonoester.</text>
</comment>
<dbReference type="InterPro" id="IPR004175">
    <property type="entry name" value="RNA_CPDase"/>
</dbReference>
<dbReference type="EC" id="3.1.4.58" evidence="2"/>
<organism evidence="4 5">
    <name type="scientific">Candidatus Falkowbacteria bacterium GW2011_GWF2_39_8</name>
    <dbReference type="NCBI Taxonomy" id="1618642"/>
    <lineage>
        <taxon>Bacteria</taxon>
        <taxon>Candidatus Falkowiibacteriota</taxon>
    </lineage>
</organism>
<feature type="short sequence motif" description="HXTX 2" evidence="2">
    <location>
        <begin position="141"/>
        <end position="144"/>
    </location>
</feature>
<reference evidence="4 5" key="1">
    <citation type="journal article" date="2015" name="Nature">
        <title>rRNA introns, odd ribosomes, and small enigmatic genomes across a large radiation of phyla.</title>
        <authorList>
            <person name="Brown C.T."/>
            <person name="Hug L.A."/>
            <person name="Thomas B.C."/>
            <person name="Sharon I."/>
            <person name="Castelle C.J."/>
            <person name="Singh A."/>
            <person name="Wilkins M.J."/>
            <person name="Williams K.H."/>
            <person name="Banfield J.F."/>
        </authorList>
    </citation>
    <scope>NUCLEOTIDE SEQUENCE [LARGE SCALE GENOMIC DNA]</scope>
</reference>
<keyword evidence="1 2" id="KW-0378">Hydrolase</keyword>
<dbReference type="Proteomes" id="UP000034137">
    <property type="component" value="Unassembled WGS sequence"/>
</dbReference>
<dbReference type="GO" id="GO:0016874">
    <property type="term" value="F:ligase activity"/>
    <property type="evidence" value="ECO:0007669"/>
    <property type="project" value="UniProtKB-KW"/>
</dbReference>
<dbReference type="NCBIfam" id="TIGR02258">
    <property type="entry name" value="2_5_ligase"/>
    <property type="match status" value="1"/>
</dbReference>
<dbReference type="InterPro" id="IPR014051">
    <property type="entry name" value="Phosphoesterase_HXTX"/>
</dbReference>
<feature type="short sequence motif" description="HXTX 1" evidence="2">
    <location>
        <begin position="53"/>
        <end position="56"/>
    </location>
</feature>
<keyword evidence="4" id="KW-0436">Ligase</keyword>